<dbReference type="Pfam" id="PF07714">
    <property type="entry name" value="PK_Tyr_Ser-Thr"/>
    <property type="match status" value="1"/>
</dbReference>
<evidence type="ECO:0000259" key="1">
    <source>
        <dbReference type="PROSITE" id="PS50011"/>
    </source>
</evidence>
<dbReference type="WBParaSite" id="nRc.2.0.1.t38589-RA">
    <property type="protein sequence ID" value="nRc.2.0.1.t38589-RA"/>
    <property type="gene ID" value="nRc.2.0.1.g38589"/>
</dbReference>
<name>A0A915KID4_ROMCU</name>
<dbReference type="Proteomes" id="UP000887565">
    <property type="component" value="Unplaced"/>
</dbReference>
<dbReference type="GO" id="GO:0043235">
    <property type="term" value="C:receptor complex"/>
    <property type="evidence" value="ECO:0007669"/>
    <property type="project" value="TreeGrafter"/>
</dbReference>
<dbReference type="GO" id="GO:0005886">
    <property type="term" value="C:plasma membrane"/>
    <property type="evidence" value="ECO:0007669"/>
    <property type="project" value="TreeGrafter"/>
</dbReference>
<dbReference type="GO" id="GO:0004714">
    <property type="term" value="F:transmembrane receptor protein tyrosine kinase activity"/>
    <property type="evidence" value="ECO:0007669"/>
    <property type="project" value="TreeGrafter"/>
</dbReference>
<dbReference type="PRINTS" id="PR00109">
    <property type="entry name" value="TYRKINASE"/>
</dbReference>
<dbReference type="InterPro" id="IPR000719">
    <property type="entry name" value="Prot_kinase_dom"/>
</dbReference>
<dbReference type="PROSITE" id="PS50011">
    <property type="entry name" value="PROTEIN_KINASE_DOM"/>
    <property type="match status" value="1"/>
</dbReference>
<accession>A0A915KID4</accession>
<sequence>DLAARNVLLVDEDNVKIGDFGLSRHFQPENFYYTSHGGRLPIKWMALESLTEYKFTSASDVWSFGVLLFELITLGDGPYPEIDPHLMENYLKTGKRMAKPENCPDQL</sequence>
<dbReference type="GO" id="GO:0005524">
    <property type="term" value="F:ATP binding"/>
    <property type="evidence" value="ECO:0007669"/>
    <property type="project" value="InterPro"/>
</dbReference>
<dbReference type="InterPro" id="IPR001245">
    <property type="entry name" value="Ser-Thr/Tyr_kinase_cat_dom"/>
</dbReference>
<dbReference type="AlphaFoldDB" id="A0A915KID4"/>
<evidence type="ECO:0000313" key="3">
    <source>
        <dbReference type="WBParaSite" id="nRc.2.0.1.t38589-RA"/>
    </source>
</evidence>
<dbReference type="SMART" id="SM00219">
    <property type="entry name" value="TyrKc"/>
    <property type="match status" value="1"/>
</dbReference>
<dbReference type="Gene3D" id="1.10.510.10">
    <property type="entry name" value="Transferase(Phosphotransferase) domain 1"/>
    <property type="match status" value="1"/>
</dbReference>
<dbReference type="InterPro" id="IPR020635">
    <property type="entry name" value="Tyr_kinase_cat_dom"/>
</dbReference>
<evidence type="ECO:0000313" key="2">
    <source>
        <dbReference type="Proteomes" id="UP000887565"/>
    </source>
</evidence>
<dbReference type="InterPro" id="IPR011009">
    <property type="entry name" value="Kinase-like_dom_sf"/>
</dbReference>
<organism evidence="2 3">
    <name type="scientific">Romanomermis culicivorax</name>
    <name type="common">Nematode worm</name>
    <dbReference type="NCBI Taxonomy" id="13658"/>
    <lineage>
        <taxon>Eukaryota</taxon>
        <taxon>Metazoa</taxon>
        <taxon>Ecdysozoa</taxon>
        <taxon>Nematoda</taxon>
        <taxon>Enoplea</taxon>
        <taxon>Dorylaimia</taxon>
        <taxon>Mermithida</taxon>
        <taxon>Mermithoidea</taxon>
        <taxon>Mermithidae</taxon>
        <taxon>Romanomermis</taxon>
    </lineage>
</organism>
<protein>
    <submittedName>
        <fullName evidence="3">Protein kinase domain-containing protein</fullName>
    </submittedName>
</protein>
<proteinExistence type="predicted"/>
<feature type="domain" description="Protein kinase" evidence="1">
    <location>
        <begin position="1"/>
        <end position="107"/>
    </location>
</feature>
<dbReference type="OMA" id="ILHHECD"/>
<keyword evidence="2" id="KW-1185">Reference proteome</keyword>
<reference evidence="3" key="1">
    <citation type="submission" date="2022-11" db="UniProtKB">
        <authorList>
            <consortium name="WormBaseParasite"/>
        </authorList>
    </citation>
    <scope>IDENTIFICATION</scope>
</reference>
<dbReference type="PANTHER" id="PTHR24416">
    <property type="entry name" value="TYROSINE-PROTEIN KINASE RECEPTOR"/>
    <property type="match status" value="1"/>
</dbReference>
<dbReference type="InterPro" id="IPR050122">
    <property type="entry name" value="RTK"/>
</dbReference>
<dbReference type="PANTHER" id="PTHR24416:SF600">
    <property type="entry name" value="PDGF- AND VEGF-RECEPTOR RELATED, ISOFORM J"/>
    <property type="match status" value="1"/>
</dbReference>
<dbReference type="GO" id="GO:0007169">
    <property type="term" value="P:cell surface receptor protein tyrosine kinase signaling pathway"/>
    <property type="evidence" value="ECO:0007669"/>
    <property type="project" value="TreeGrafter"/>
</dbReference>
<dbReference type="SUPFAM" id="SSF56112">
    <property type="entry name" value="Protein kinase-like (PK-like)"/>
    <property type="match status" value="1"/>
</dbReference>